<keyword evidence="6 12" id="KW-0732">Signal</keyword>
<dbReference type="PANTHER" id="PTHR48061:SF12">
    <property type="entry name" value="DISEASE RESISTANCE LIKE PROTEIN"/>
    <property type="match status" value="1"/>
</dbReference>
<dbReference type="EMBL" id="JRKL02002121">
    <property type="protein sequence ID" value="KAF3960365.1"/>
    <property type="molecule type" value="Genomic_DNA"/>
</dbReference>
<keyword evidence="5" id="KW-0812">Transmembrane</keyword>
<evidence type="ECO:0000256" key="4">
    <source>
        <dbReference type="ARBA" id="ARBA00022614"/>
    </source>
</evidence>
<dbReference type="Pfam" id="PF08263">
    <property type="entry name" value="LRRNT_2"/>
    <property type="match status" value="1"/>
</dbReference>
<protein>
    <recommendedName>
        <fullName evidence="13">Leucine-rich repeat-containing N-terminal plant-type domain-containing protein</fullName>
    </recommendedName>
</protein>
<dbReference type="SMART" id="SM00369">
    <property type="entry name" value="LRR_TYP"/>
    <property type="match status" value="7"/>
</dbReference>
<feature type="signal peptide" evidence="12">
    <location>
        <begin position="1"/>
        <end position="18"/>
    </location>
</feature>
<evidence type="ECO:0000256" key="3">
    <source>
        <dbReference type="ARBA" id="ARBA00022475"/>
    </source>
</evidence>
<keyword evidence="9" id="KW-0472">Membrane</keyword>
<dbReference type="FunFam" id="3.80.10.10:FF:000213">
    <property type="entry name" value="Tyrosine-sulfated glycopeptide receptor 1"/>
    <property type="match status" value="1"/>
</dbReference>
<sequence>MRLLFFLSIFHYLNSCSSLSTQPVCKDFESSALLQLKQSLEIDVSASFDPFAYPTISSWNSGERNDCCSWDGVLCDRGTGYVIGLDLSSSQLYGSFNSSSSLFHLVYLQKLNLADNDFNYSQIPPSIRYLSNLTYLNLSMSAFSGQIPPEIFELSNLVSLDLSFNPLKLQNPGLKSVAENFTSLKLLHLRRVNLSSPVPHILANLPSLKSLDLSSCGLYGDIPISLKNLTQLTQFLVHNNQLTGQIPPWLGNLTQLTDIDLSDNKFHGSIPQSICRLPNLETVSLRGKYLSGRVELDSLLNKKKLTILLLSGFHLSFPINSTFNTSTPKLKILALNACNLTEFPIFLHSQQELKILSLANNKIQGQIPNWLFNMGKQTLFSLDLSHNFLTNFESFNHSPPILPWDNLLDLDLSSNKLQGSLPIPPPSIAQYNITNNKLTGEISPLFCNLSSIAVLDLSHNNLGGMLPKCLSNLSDLVVLNLQSNNFRGILPGIYMEQSRLKAIDVSYNQLEGQVPRSLSNCTMLEILLLGNNQLSDIFPSWLGKLPRLRVLSLQSNGFHSAIGKPESSLDFPKLQIIDVSFNNFIGKLPYEHFQSWTSMKVANLTFDEDNAYMVADTSTPSPYSIFVNDFSYTLEMTNKGIKTLYQKIQDHLVAIDLSSNKFDGEISEVIGNLKGLHLLNVSNNMLTGPIPSSLENLMELESLDLSQNRLSGEIPPQLLHLTFLEFFNASNNHLMGPIPQGQQFSTFGNDSYLGNTGLCGMPLTKKCKISKTLTQPPPNSKQGEGSNFPSKSDWVVIMMEYGSGLINGVVIGNNLTIKKLERFLKNFGRKQ</sequence>
<evidence type="ECO:0000256" key="8">
    <source>
        <dbReference type="ARBA" id="ARBA00022989"/>
    </source>
</evidence>
<keyword evidence="7" id="KW-0677">Repeat</keyword>
<gene>
    <name evidence="14" type="ORF">CMV_014914</name>
</gene>
<evidence type="ECO:0000256" key="10">
    <source>
        <dbReference type="ARBA" id="ARBA00023170"/>
    </source>
</evidence>
<evidence type="ECO:0000256" key="9">
    <source>
        <dbReference type="ARBA" id="ARBA00023136"/>
    </source>
</evidence>
<evidence type="ECO:0000256" key="11">
    <source>
        <dbReference type="ARBA" id="ARBA00023180"/>
    </source>
</evidence>
<evidence type="ECO:0000256" key="7">
    <source>
        <dbReference type="ARBA" id="ARBA00022737"/>
    </source>
</evidence>
<dbReference type="InterPro" id="IPR032675">
    <property type="entry name" value="LRR_dom_sf"/>
</dbReference>
<evidence type="ECO:0000313" key="14">
    <source>
        <dbReference type="EMBL" id="KAF3960365.1"/>
    </source>
</evidence>
<dbReference type="InterPro" id="IPR046956">
    <property type="entry name" value="RLP23-like"/>
</dbReference>
<comment type="subcellular location">
    <subcellularLocation>
        <location evidence="1">Cell membrane</location>
        <topology evidence="1">Single-pass type I membrane protein</topology>
    </subcellularLocation>
</comment>
<dbReference type="SUPFAM" id="SSF52058">
    <property type="entry name" value="L domain-like"/>
    <property type="match status" value="2"/>
</dbReference>
<accession>A0A8J4R2P9</accession>
<evidence type="ECO:0000256" key="5">
    <source>
        <dbReference type="ARBA" id="ARBA00022692"/>
    </source>
</evidence>
<dbReference type="Gene3D" id="3.80.10.10">
    <property type="entry name" value="Ribonuclease Inhibitor"/>
    <property type="match status" value="5"/>
</dbReference>
<feature type="domain" description="Leucine-rich repeat-containing N-terminal plant-type" evidence="13">
    <location>
        <begin position="29"/>
        <end position="76"/>
    </location>
</feature>
<dbReference type="PANTHER" id="PTHR48061">
    <property type="entry name" value="LEUCINE-RICH REPEAT RECEPTOR PROTEIN KINASE EMS1-LIKE-RELATED"/>
    <property type="match status" value="1"/>
</dbReference>
<dbReference type="SMART" id="SM00365">
    <property type="entry name" value="LRR_SD22"/>
    <property type="match status" value="6"/>
</dbReference>
<evidence type="ECO:0000259" key="13">
    <source>
        <dbReference type="Pfam" id="PF08263"/>
    </source>
</evidence>
<keyword evidence="10" id="KW-0675">Receptor</keyword>
<dbReference type="OrthoDB" id="442066at2759"/>
<evidence type="ECO:0000256" key="1">
    <source>
        <dbReference type="ARBA" id="ARBA00004251"/>
    </source>
</evidence>
<keyword evidence="11" id="KW-0325">Glycoprotein</keyword>
<organism evidence="14 15">
    <name type="scientific">Castanea mollissima</name>
    <name type="common">Chinese chestnut</name>
    <dbReference type="NCBI Taxonomy" id="60419"/>
    <lineage>
        <taxon>Eukaryota</taxon>
        <taxon>Viridiplantae</taxon>
        <taxon>Streptophyta</taxon>
        <taxon>Embryophyta</taxon>
        <taxon>Tracheophyta</taxon>
        <taxon>Spermatophyta</taxon>
        <taxon>Magnoliopsida</taxon>
        <taxon>eudicotyledons</taxon>
        <taxon>Gunneridae</taxon>
        <taxon>Pentapetalae</taxon>
        <taxon>rosids</taxon>
        <taxon>fabids</taxon>
        <taxon>Fagales</taxon>
        <taxon>Fagaceae</taxon>
        <taxon>Castanea</taxon>
    </lineage>
</organism>
<dbReference type="InterPro" id="IPR013210">
    <property type="entry name" value="LRR_N_plant-typ"/>
</dbReference>
<keyword evidence="15" id="KW-1185">Reference proteome</keyword>
<dbReference type="Proteomes" id="UP000737018">
    <property type="component" value="Unassembled WGS sequence"/>
</dbReference>
<dbReference type="AlphaFoldDB" id="A0A8J4R2P9"/>
<evidence type="ECO:0000256" key="12">
    <source>
        <dbReference type="SAM" id="SignalP"/>
    </source>
</evidence>
<evidence type="ECO:0000313" key="15">
    <source>
        <dbReference type="Proteomes" id="UP000737018"/>
    </source>
</evidence>
<dbReference type="PRINTS" id="PR00019">
    <property type="entry name" value="LEURICHRPT"/>
</dbReference>
<dbReference type="PROSITE" id="PS51450">
    <property type="entry name" value="LRR"/>
    <property type="match status" value="2"/>
</dbReference>
<dbReference type="InterPro" id="IPR001611">
    <property type="entry name" value="Leu-rich_rpt"/>
</dbReference>
<dbReference type="GO" id="GO:0005886">
    <property type="term" value="C:plasma membrane"/>
    <property type="evidence" value="ECO:0007669"/>
    <property type="project" value="UniProtKB-SubCell"/>
</dbReference>
<reference evidence="14" key="1">
    <citation type="submission" date="2020-03" db="EMBL/GenBank/DDBJ databases">
        <title>Castanea mollissima Vanexum genome sequencing.</title>
        <authorList>
            <person name="Staton M."/>
        </authorList>
    </citation>
    <scope>NUCLEOTIDE SEQUENCE</scope>
    <source>
        <tissue evidence="14">Leaf</tissue>
    </source>
</reference>
<proteinExistence type="inferred from homology"/>
<dbReference type="Pfam" id="PF13855">
    <property type="entry name" value="LRR_8"/>
    <property type="match status" value="1"/>
</dbReference>
<feature type="chain" id="PRO_5035278646" description="Leucine-rich repeat-containing N-terminal plant-type domain-containing protein" evidence="12">
    <location>
        <begin position="19"/>
        <end position="831"/>
    </location>
</feature>
<dbReference type="Pfam" id="PF00560">
    <property type="entry name" value="LRR_1"/>
    <property type="match status" value="9"/>
</dbReference>
<keyword evidence="4" id="KW-0433">Leucine-rich repeat</keyword>
<evidence type="ECO:0000256" key="6">
    <source>
        <dbReference type="ARBA" id="ARBA00022729"/>
    </source>
</evidence>
<dbReference type="InterPro" id="IPR003591">
    <property type="entry name" value="Leu-rich_rpt_typical-subtyp"/>
</dbReference>
<comment type="caution">
    <text evidence="14">The sequence shown here is derived from an EMBL/GenBank/DDBJ whole genome shotgun (WGS) entry which is preliminary data.</text>
</comment>
<keyword evidence="8" id="KW-1133">Transmembrane helix</keyword>
<keyword evidence="3" id="KW-1003">Cell membrane</keyword>
<evidence type="ECO:0000256" key="2">
    <source>
        <dbReference type="ARBA" id="ARBA00009592"/>
    </source>
</evidence>
<name>A0A8J4R2P9_9ROSI</name>
<comment type="similarity">
    <text evidence="2">Belongs to the RLP family.</text>
</comment>
<dbReference type="FunFam" id="3.80.10.10:FF:000041">
    <property type="entry name" value="LRR receptor-like serine/threonine-protein kinase ERECTA"/>
    <property type="match status" value="1"/>
</dbReference>